<proteinExistence type="predicted"/>
<dbReference type="InterPro" id="IPR044281">
    <property type="entry name" value="IMP4/RPF1"/>
</dbReference>
<dbReference type="GO" id="GO:0030687">
    <property type="term" value="C:preribosome, large subunit precursor"/>
    <property type="evidence" value="ECO:0007669"/>
    <property type="project" value="TreeGrafter"/>
</dbReference>
<dbReference type="PROSITE" id="PS50833">
    <property type="entry name" value="BRIX"/>
    <property type="match status" value="1"/>
</dbReference>
<organism evidence="3 4">
    <name type="scientific">Thecamonas trahens ATCC 50062</name>
    <dbReference type="NCBI Taxonomy" id="461836"/>
    <lineage>
        <taxon>Eukaryota</taxon>
        <taxon>Apusozoa</taxon>
        <taxon>Apusomonadida</taxon>
        <taxon>Apusomonadidae</taxon>
        <taxon>Thecamonas</taxon>
    </lineage>
</organism>
<dbReference type="GeneID" id="25567801"/>
<gene>
    <name evidence="3" type="ORF">AMSG_09312</name>
</gene>
<evidence type="ECO:0000259" key="2">
    <source>
        <dbReference type="PROSITE" id="PS50833"/>
    </source>
</evidence>
<evidence type="ECO:0000313" key="3">
    <source>
        <dbReference type="EMBL" id="KNC53225.1"/>
    </source>
</evidence>
<dbReference type="PANTHER" id="PTHR22734">
    <property type="entry name" value="U3 SMALL NUCLEOLAR RIBONUCLEOPROTEIN PROTEIN IMP4"/>
    <property type="match status" value="1"/>
</dbReference>
<reference evidence="3 4" key="1">
    <citation type="submission" date="2010-05" db="EMBL/GenBank/DDBJ databases">
        <title>The Genome Sequence of Thecamonas trahens ATCC 50062.</title>
        <authorList>
            <consortium name="The Broad Institute Genome Sequencing Platform"/>
            <person name="Russ C."/>
            <person name="Cuomo C."/>
            <person name="Shea T."/>
            <person name="Young S.K."/>
            <person name="Zeng Q."/>
            <person name="Koehrsen M."/>
            <person name="Haas B."/>
            <person name="Borodovsky M."/>
            <person name="Guigo R."/>
            <person name="Alvarado L."/>
            <person name="Berlin A."/>
            <person name="Bochicchio J."/>
            <person name="Borenstein D."/>
            <person name="Chapman S."/>
            <person name="Chen Z."/>
            <person name="Freedman E."/>
            <person name="Gellesch M."/>
            <person name="Goldberg J."/>
            <person name="Griggs A."/>
            <person name="Gujja S."/>
            <person name="Heilman E."/>
            <person name="Heiman D."/>
            <person name="Hepburn T."/>
            <person name="Howarth C."/>
            <person name="Jen D."/>
            <person name="Larson L."/>
            <person name="Mehta T."/>
            <person name="Park D."/>
            <person name="Pearson M."/>
            <person name="Roberts A."/>
            <person name="Saif S."/>
            <person name="Shenoy N."/>
            <person name="Sisk P."/>
            <person name="Stolte C."/>
            <person name="Sykes S."/>
            <person name="Thomson T."/>
            <person name="Walk T."/>
            <person name="White J."/>
            <person name="Yandava C."/>
            <person name="Burger G."/>
            <person name="Gray M.W."/>
            <person name="Holland P.W.H."/>
            <person name="King N."/>
            <person name="Lang F.B.F."/>
            <person name="Roger A.J."/>
            <person name="Ruiz-Trillo I."/>
            <person name="Lander E."/>
            <person name="Nusbaum C."/>
        </authorList>
    </citation>
    <scope>NUCLEOTIDE SEQUENCE [LARGE SCALE GENOMIC DNA]</scope>
    <source>
        <strain evidence="3 4">ATCC 50062</strain>
    </source>
</reference>
<accession>A0A0L0DLU6</accession>
<dbReference type="Gene3D" id="3.40.50.10480">
    <property type="entry name" value="Probable brix-domain ribosomal biogenesis protein"/>
    <property type="match status" value="1"/>
</dbReference>
<feature type="domain" description="Brix" evidence="2">
    <location>
        <begin position="91"/>
        <end position="273"/>
    </location>
</feature>
<dbReference type="eggNOG" id="KOG2780">
    <property type="taxonomic scope" value="Eukaryota"/>
</dbReference>
<dbReference type="GO" id="GO:0005730">
    <property type="term" value="C:nucleolus"/>
    <property type="evidence" value="ECO:0007669"/>
    <property type="project" value="TreeGrafter"/>
</dbReference>
<feature type="compositionally biased region" description="Basic residues" evidence="1">
    <location>
        <begin position="7"/>
        <end position="35"/>
    </location>
</feature>
<dbReference type="PANTHER" id="PTHR22734:SF3">
    <property type="entry name" value="RIBOSOME PRODUCTION FACTOR 1"/>
    <property type="match status" value="1"/>
</dbReference>
<evidence type="ECO:0000256" key="1">
    <source>
        <dbReference type="SAM" id="MobiDB-lite"/>
    </source>
</evidence>
<protein>
    <recommendedName>
        <fullName evidence="2">Brix domain-containing protein</fullName>
    </recommendedName>
</protein>
<name>A0A0L0DLU6_THETB</name>
<dbReference type="SUPFAM" id="SSF52954">
    <property type="entry name" value="Class II aaRS ABD-related"/>
    <property type="match status" value="1"/>
</dbReference>
<dbReference type="Proteomes" id="UP000054408">
    <property type="component" value="Unassembled WGS sequence"/>
</dbReference>
<dbReference type="AlphaFoldDB" id="A0A0L0DLU6"/>
<dbReference type="STRING" id="461836.A0A0L0DLU6"/>
<dbReference type="OMA" id="AWIISNK"/>
<dbReference type="Pfam" id="PF04427">
    <property type="entry name" value="Brix"/>
    <property type="match status" value="1"/>
</dbReference>
<feature type="region of interest" description="Disordered" evidence="1">
    <location>
        <begin position="1"/>
        <end position="69"/>
    </location>
</feature>
<dbReference type="GO" id="GO:0042134">
    <property type="term" value="F:rRNA primary transcript binding"/>
    <property type="evidence" value="ECO:0007669"/>
    <property type="project" value="InterPro"/>
</dbReference>
<evidence type="ECO:0000313" key="4">
    <source>
        <dbReference type="Proteomes" id="UP000054408"/>
    </source>
</evidence>
<dbReference type="RefSeq" id="XP_013754694.1">
    <property type="nucleotide sequence ID" value="XM_013899240.1"/>
</dbReference>
<dbReference type="GO" id="GO:0000460">
    <property type="term" value="P:maturation of 5.8S rRNA"/>
    <property type="evidence" value="ECO:0007669"/>
    <property type="project" value="TreeGrafter"/>
</dbReference>
<dbReference type="InterPro" id="IPR007109">
    <property type="entry name" value="Brix"/>
</dbReference>
<dbReference type="OrthoDB" id="264354at2759"/>
<dbReference type="GO" id="GO:0000470">
    <property type="term" value="P:maturation of LSU-rRNA"/>
    <property type="evidence" value="ECO:0007669"/>
    <property type="project" value="TreeGrafter"/>
</dbReference>
<dbReference type="EMBL" id="GL349479">
    <property type="protein sequence ID" value="KNC53225.1"/>
    <property type="molecule type" value="Genomic_DNA"/>
</dbReference>
<keyword evidence="4" id="KW-1185">Reference proteome</keyword>
<feature type="compositionally biased region" description="Basic and acidic residues" evidence="1">
    <location>
        <begin position="55"/>
        <end position="66"/>
    </location>
</feature>
<dbReference type="SMART" id="SM00879">
    <property type="entry name" value="Brix"/>
    <property type="match status" value="1"/>
</dbReference>
<sequence>MDPHDIKNKHKRSAVFQRLKKEKKKAQREGRRKRKAEADALGDAAPPKKMPRTLESMRPKDETTVKEDDEEVMDDVNFDAFAAHFRGEKEARLLFTTSPNPSRSILPMVRNIMEVFPRTRFVSRRNYRIKEMVQHASNRGYTNLIIMQEHAKKLSGIYVIHLPEGPTAYFKLTSFTHTKHIPGHGKLTKHKPEMILNNFTTRLGMTVGRLLGSLLPTAPEFHGRRVVTFHNQRDFIFFRHHRYIFESGKKVRMQELGPRFTLKLRWLQDGTFDTKHGEYEWVWKKDLHNSRKTFVL</sequence>